<keyword evidence="3" id="KW-1185">Reference proteome</keyword>
<comment type="caution">
    <text evidence="2">The sequence shown here is derived from an EMBL/GenBank/DDBJ whole genome shotgun (WGS) entry which is preliminary data.</text>
</comment>
<sequence length="124" mass="12466">MASEEQSSPQVENVCSIGGEGVAGVGDSDTTAVAGGDVDVVEVGAGGDDALDEGEGGVVRKRPEVGTRRISQPKMGPLSETAKKWLLGIPAVIAGVFAGRCLAEIKSNSANTVRRDAAGSKDGI</sequence>
<dbReference type="AlphaFoldDB" id="A0A4S4DYG2"/>
<gene>
    <name evidence="2" type="ORF">TEA_021305</name>
</gene>
<evidence type="ECO:0000313" key="2">
    <source>
        <dbReference type="EMBL" id="THG08114.1"/>
    </source>
</evidence>
<dbReference type="Proteomes" id="UP000306102">
    <property type="component" value="Unassembled WGS sequence"/>
</dbReference>
<protein>
    <submittedName>
        <fullName evidence="2">Uncharacterized protein</fullName>
    </submittedName>
</protein>
<name>A0A4S4DYG2_CAMSN</name>
<accession>A0A4S4DYG2</accession>
<dbReference type="EMBL" id="SDRB02009569">
    <property type="protein sequence ID" value="THG08114.1"/>
    <property type="molecule type" value="Genomic_DNA"/>
</dbReference>
<evidence type="ECO:0000256" key="1">
    <source>
        <dbReference type="SAM" id="MobiDB-lite"/>
    </source>
</evidence>
<proteinExistence type="predicted"/>
<reference evidence="2 3" key="1">
    <citation type="journal article" date="2018" name="Proc. Natl. Acad. Sci. U.S.A.">
        <title>Draft genome sequence of Camellia sinensis var. sinensis provides insights into the evolution of the tea genome and tea quality.</title>
        <authorList>
            <person name="Wei C."/>
            <person name="Yang H."/>
            <person name="Wang S."/>
            <person name="Zhao J."/>
            <person name="Liu C."/>
            <person name="Gao L."/>
            <person name="Xia E."/>
            <person name="Lu Y."/>
            <person name="Tai Y."/>
            <person name="She G."/>
            <person name="Sun J."/>
            <person name="Cao H."/>
            <person name="Tong W."/>
            <person name="Gao Q."/>
            <person name="Li Y."/>
            <person name="Deng W."/>
            <person name="Jiang X."/>
            <person name="Wang W."/>
            <person name="Chen Q."/>
            <person name="Zhang S."/>
            <person name="Li H."/>
            <person name="Wu J."/>
            <person name="Wang P."/>
            <person name="Li P."/>
            <person name="Shi C."/>
            <person name="Zheng F."/>
            <person name="Jian J."/>
            <person name="Huang B."/>
            <person name="Shan D."/>
            <person name="Shi M."/>
            <person name="Fang C."/>
            <person name="Yue Y."/>
            <person name="Li F."/>
            <person name="Li D."/>
            <person name="Wei S."/>
            <person name="Han B."/>
            <person name="Jiang C."/>
            <person name="Yin Y."/>
            <person name="Xia T."/>
            <person name="Zhang Z."/>
            <person name="Bennetzen J.L."/>
            <person name="Zhao S."/>
            <person name="Wan X."/>
        </authorList>
    </citation>
    <scope>NUCLEOTIDE SEQUENCE [LARGE SCALE GENOMIC DNA]</scope>
    <source>
        <strain evidence="3">cv. Shuchazao</strain>
        <tissue evidence="2">Leaf</tissue>
    </source>
</reference>
<organism evidence="2 3">
    <name type="scientific">Camellia sinensis var. sinensis</name>
    <name type="common">China tea</name>
    <dbReference type="NCBI Taxonomy" id="542762"/>
    <lineage>
        <taxon>Eukaryota</taxon>
        <taxon>Viridiplantae</taxon>
        <taxon>Streptophyta</taxon>
        <taxon>Embryophyta</taxon>
        <taxon>Tracheophyta</taxon>
        <taxon>Spermatophyta</taxon>
        <taxon>Magnoliopsida</taxon>
        <taxon>eudicotyledons</taxon>
        <taxon>Gunneridae</taxon>
        <taxon>Pentapetalae</taxon>
        <taxon>asterids</taxon>
        <taxon>Ericales</taxon>
        <taxon>Theaceae</taxon>
        <taxon>Camellia</taxon>
    </lineage>
</organism>
<feature type="region of interest" description="Disordered" evidence="1">
    <location>
        <begin position="44"/>
        <end position="76"/>
    </location>
</feature>
<evidence type="ECO:0000313" key="3">
    <source>
        <dbReference type="Proteomes" id="UP000306102"/>
    </source>
</evidence>